<dbReference type="EMBL" id="PZKE01000004">
    <property type="protein sequence ID" value="PTE15369.1"/>
    <property type="molecule type" value="Genomic_DNA"/>
</dbReference>
<dbReference type="RefSeq" id="WP_107672618.1">
    <property type="nucleotide sequence ID" value="NZ_PZKE01000004.1"/>
</dbReference>
<evidence type="ECO:0000313" key="3">
    <source>
        <dbReference type="Proteomes" id="UP000241362"/>
    </source>
</evidence>
<feature type="transmembrane region" description="Helical" evidence="1">
    <location>
        <begin position="56"/>
        <end position="77"/>
    </location>
</feature>
<feature type="transmembrane region" description="Helical" evidence="1">
    <location>
        <begin position="173"/>
        <end position="194"/>
    </location>
</feature>
<organism evidence="2 3">
    <name type="scientific">Fuscovulum blasticum DSM 2131</name>
    <dbReference type="NCBI Taxonomy" id="1188250"/>
    <lineage>
        <taxon>Bacteria</taxon>
        <taxon>Pseudomonadati</taxon>
        <taxon>Pseudomonadota</taxon>
        <taxon>Alphaproteobacteria</taxon>
        <taxon>Rhodobacterales</taxon>
        <taxon>Paracoccaceae</taxon>
        <taxon>Pseudogemmobacter</taxon>
    </lineage>
</organism>
<proteinExistence type="predicted"/>
<protein>
    <submittedName>
        <fullName evidence="2">NnrS family protein</fullName>
    </submittedName>
</protein>
<reference evidence="2 3" key="1">
    <citation type="submission" date="2018-03" db="EMBL/GenBank/DDBJ databases">
        <title>Rhodobacter blasticus.</title>
        <authorList>
            <person name="Meyer T.E."/>
            <person name="Miller S."/>
            <person name="Lodha T."/>
            <person name="Gandham S."/>
            <person name="Chintalapati S."/>
            <person name="Chintalapati V.R."/>
        </authorList>
    </citation>
    <scope>NUCLEOTIDE SEQUENCE [LARGE SCALE GENOMIC DNA]</scope>
    <source>
        <strain evidence="2 3">DSM 2131</strain>
    </source>
</reference>
<feature type="transmembrane region" description="Helical" evidence="1">
    <location>
        <begin position="330"/>
        <end position="353"/>
    </location>
</feature>
<dbReference type="InterPro" id="IPR010266">
    <property type="entry name" value="NnrS"/>
</dbReference>
<dbReference type="Pfam" id="PF05940">
    <property type="entry name" value="NnrS"/>
    <property type="match status" value="1"/>
</dbReference>
<feature type="transmembrane region" description="Helical" evidence="1">
    <location>
        <begin position="359"/>
        <end position="387"/>
    </location>
</feature>
<evidence type="ECO:0000256" key="1">
    <source>
        <dbReference type="SAM" id="Phobius"/>
    </source>
</evidence>
<keyword evidence="1" id="KW-0812">Transmembrane</keyword>
<feature type="transmembrane region" description="Helical" evidence="1">
    <location>
        <begin position="271"/>
        <end position="293"/>
    </location>
</feature>
<feature type="transmembrane region" description="Helical" evidence="1">
    <location>
        <begin position="89"/>
        <end position="108"/>
    </location>
</feature>
<name>A0A2T4JBU6_FUSBL</name>
<feature type="transmembrane region" description="Helical" evidence="1">
    <location>
        <begin position="114"/>
        <end position="136"/>
    </location>
</feature>
<feature type="transmembrane region" description="Helical" evidence="1">
    <location>
        <begin position="240"/>
        <end position="259"/>
    </location>
</feature>
<accession>A0A2T4JBU6</accession>
<evidence type="ECO:0000313" key="2">
    <source>
        <dbReference type="EMBL" id="PTE15369.1"/>
    </source>
</evidence>
<feature type="transmembrane region" description="Helical" evidence="1">
    <location>
        <begin position="299"/>
        <end position="318"/>
    </location>
</feature>
<gene>
    <name evidence="2" type="ORF">C5F44_06095</name>
</gene>
<feature type="transmembrane region" description="Helical" evidence="1">
    <location>
        <begin position="12"/>
        <end position="36"/>
    </location>
</feature>
<comment type="caution">
    <text evidence="2">The sequence shown here is derived from an EMBL/GenBank/DDBJ whole genome shotgun (WGS) entry which is preliminary data.</text>
</comment>
<dbReference type="AlphaFoldDB" id="A0A2T4JBU6"/>
<sequence length="414" mass="43244">MGVVKRLFSEGYRVFFLAGCLFALLAMLVWEVWLAAQAQGGGLDLPMAWPANLWHGHEMIIGYAGATLGGFLLTSASGLTGPSGLPRRFIAVVFGLWLLGRVAVWNAALLPATLVALADLSYLPVLATKIALQLVARPKLQQALLLAIVALVWTSNLSFHLEGFGLLTDGASRGVRGALLAHSAMLLIIGGRLVPGFTRNAMMQAGQEQGHPQNPAALAVLSIAPGLALVPAVLAGAPAGAIAALALMAGGAALVRLLFWRGWWAWSRPILWTLHMAFLLNGLGLVAFGMAAVGVGDELAALHLIGIGGIGGITISILTRLTLGLTGRPLVAPWPVAVAYALIPLAALIRFAASTWPEIYYPASLAAGALWLLAFGLVLVALAPVFLGPRLARAPVLRQPGDKAAQIRRDGTKA</sequence>
<keyword evidence="1" id="KW-1133">Transmembrane helix</keyword>
<feature type="transmembrane region" description="Helical" evidence="1">
    <location>
        <begin position="215"/>
        <end position="234"/>
    </location>
</feature>
<feature type="transmembrane region" description="Helical" evidence="1">
    <location>
        <begin position="143"/>
        <end position="161"/>
    </location>
</feature>
<keyword evidence="1" id="KW-0472">Membrane</keyword>
<keyword evidence="3" id="KW-1185">Reference proteome</keyword>
<dbReference type="Proteomes" id="UP000241362">
    <property type="component" value="Unassembled WGS sequence"/>
</dbReference>